<proteinExistence type="predicted"/>
<sequence length="51" mass="5888">MALKRKAAVFIRPVLVAETEYRAWTQDGKLRHPSFKGIRERVDDATIFAMP</sequence>
<dbReference type="AlphaFoldDB" id="C3KN35"/>
<reference evidence="3 4" key="2">
    <citation type="journal article" date="2009" name="Appl. Environ. Microbiol.">
        <title>Rhizobium sp. strain NGR234 possesses a remarkable number of secretion systems.</title>
        <authorList>
            <person name="Schmeisser C."/>
            <person name="Liesegang H."/>
            <person name="Krysciak D."/>
            <person name="Bakkou N."/>
            <person name="Le Quere A."/>
            <person name="Wollherr A."/>
            <person name="Heinemeyer I."/>
            <person name="Morgenstern B."/>
            <person name="Pommerening-Roeser A."/>
            <person name="Flores M."/>
            <person name="Palacios R."/>
            <person name="Brenner S."/>
            <person name="Gottschalk G."/>
            <person name="Schmitz R.A."/>
            <person name="Broughton W.J."/>
            <person name="Perret X."/>
            <person name="Strittmatter A.W."/>
            <person name="Streit W.R."/>
        </authorList>
    </citation>
    <scope>NUCLEOTIDE SEQUENCE [LARGE SCALE GENOMIC DNA]</scope>
    <source>
        <strain evidence="4">NBRC 101917 / NGR234</strain>
    </source>
</reference>
<evidence type="ECO:0000313" key="3">
    <source>
        <dbReference type="EMBL" id="ACP21608.1"/>
    </source>
</evidence>
<gene>
    <name evidence="3" type="ordered locus">NGR_b01420</name>
</gene>
<keyword evidence="4" id="KW-1185">Reference proteome</keyword>
<dbReference type="Gene3D" id="2.40.50.140">
    <property type="entry name" value="Nucleic acid-binding proteins"/>
    <property type="match status" value="1"/>
</dbReference>
<dbReference type="Pfam" id="PF04679">
    <property type="entry name" value="DNA_ligase_A_C"/>
    <property type="match status" value="1"/>
</dbReference>
<dbReference type="GO" id="GO:0006310">
    <property type="term" value="P:DNA recombination"/>
    <property type="evidence" value="ECO:0007669"/>
    <property type="project" value="InterPro"/>
</dbReference>
<dbReference type="PATRIC" id="fig|394.7.peg.591"/>
<dbReference type="InterPro" id="IPR012340">
    <property type="entry name" value="NA-bd_OB-fold"/>
</dbReference>
<dbReference type="KEGG" id="rhi:NGR_b01420"/>
<dbReference type="Proteomes" id="UP000001054">
    <property type="component" value="Plasmid pNGR234b"/>
</dbReference>
<dbReference type="SUPFAM" id="SSF50249">
    <property type="entry name" value="Nucleic acid-binding proteins"/>
    <property type="match status" value="1"/>
</dbReference>
<dbReference type="InterPro" id="IPR012309">
    <property type="entry name" value="DNA_ligase_ATP-dep_C"/>
</dbReference>
<protein>
    <recommendedName>
        <fullName evidence="1">DNA ligase (ATP)</fullName>
        <ecNumber evidence="1">6.5.1.1</ecNumber>
    </recommendedName>
</protein>
<name>C3KN35_SINFN</name>
<organism evidence="3 4">
    <name type="scientific">Sinorhizobium fredii (strain NBRC 101917 / NGR234)</name>
    <dbReference type="NCBI Taxonomy" id="394"/>
    <lineage>
        <taxon>Bacteria</taxon>
        <taxon>Pseudomonadati</taxon>
        <taxon>Pseudomonadota</taxon>
        <taxon>Alphaproteobacteria</taxon>
        <taxon>Hyphomicrobiales</taxon>
        <taxon>Rhizobiaceae</taxon>
        <taxon>Sinorhizobium/Ensifer group</taxon>
        <taxon>Sinorhizobium</taxon>
    </lineage>
</organism>
<dbReference type="EMBL" id="CP000874">
    <property type="protein sequence ID" value="ACP21608.1"/>
    <property type="molecule type" value="Genomic_DNA"/>
</dbReference>
<evidence type="ECO:0000256" key="1">
    <source>
        <dbReference type="ARBA" id="ARBA00012727"/>
    </source>
</evidence>
<accession>C3KN35</accession>
<dbReference type="OrthoDB" id="9802472at2"/>
<feature type="domain" description="DNA ligase ATP-dependent C-terminal" evidence="2">
    <location>
        <begin position="5"/>
        <end position="40"/>
    </location>
</feature>
<dbReference type="GO" id="GO:0003910">
    <property type="term" value="F:DNA ligase (ATP) activity"/>
    <property type="evidence" value="ECO:0007669"/>
    <property type="project" value="UniProtKB-EC"/>
</dbReference>
<reference evidence="4" key="1">
    <citation type="journal article" date="2004" name="J. Bacteriol.">
        <title>An evolutionary hot spot: the pNGR234b replicon of Rhizobium sp. strain NGR234.</title>
        <authorList>
            <person name="Streit W.R."/>
            <person name="Schmitz R.A."/>
            <person name="Perret X."/>
            <person name="Staehelin C."/>
            <person name="Deakin W.J."/>
            <person name="Raasch C."/>
            <person name="Liesegang H."/>
            <person name="Broughton W.J."/>
        </authorList>
    </citation>
    <scope>NUCLEOTIDE SEQUENCE [LARGE SCALE GENOMIC DNA]</scope>
    <source>
        <strain evidence="4">NBRC 101917 / NGR234</strain>
    </source>
</reference>
<dbReference type="HOGENOM" id="CLU_205783_0_0_5"/>
<dbReference type="GO" id="GO:0006281">
    <property type="term" value="P:DNA repair"/>
    <property type="evidence" value="ECO:0007669"/>
    <property type="project" value="InterPro"/>
</dbReference>
<dbReference type="EC" id="6.5.1.1" evidence="1"/>
<evidence type="ECO:0000259" key="2">
    <source>
        <dbReference type="Pfam" id="PF04679"/>
    </source>
</evidence>
<keyword evidence="3" id="KW-0614">Plasmid</keyword>
<evidence type="ECO:0000313" key="4">
    <source>
        <dbReference type="Proteomes" id="UP000001054"/>
    </source>
</evidence>
<geneLocation type="plasmid" evidence="4">
    <name>sym pNGR234b</name>
</geneLocation>